<evidence type="ECO:0000256" key="2">
    <source>
        <dbReference type="PIRNR" id="PIRNR006276"/>
    </source>
</evidence>
<dbReference type="PANTHER" id="PTHR46268">
    <property type="entry name" value="STRESS RESPONSE PROTEIN NHAX"/>
    <property type="match status" value="1"/>
</dbReference>
<dbReference type="InterPro" id="IPR014729">
    <property type="entry name" value="Rossmann-like_a/b/a_fold"/>
</dbReference>
<proteinExistence type="inferred from homology"/>
<dbReference type="PRINTS" id="PR01438">
    <property type="entry name" value="UNVRSLSTRESS"/>
</dbReference>
<comment type="subcellular location">
    <subcellularLocation>
        <location evidence="2">Cytoplasm</location>
    </subcellularLocation>
</comment>
<dbReference type="CDD" id="cd00293">
    <property type="entry name" value="USP-like"/>
    <property type="match status" value="1"/>
</dbReference>
<dbReference type="InterPro" id="IPR006015">
    <property type="entry name" value="Universal_stress_UspA"/>
</dbReference>
<feature type="domain" description="UspA" evidence="3">
    <location>
        <begin position="10"/>
        <end position="152"/>
    </location>
</feature>
<gene>
    <name evidence="4" type="ORF">THMIRHAM_12100</name>
</gene>
<evidence type="ECO:0000259" key="3">
    <source>
        <dbReference type="Pfam" id="PF00582"/>
    </source>
</evidence>
<reference evidence="4" key="1">
    <citation type="journal article" date="2022" name="Arch. Microbiol.">
        <title>Thiomicrorhabdus immobilis sp. nov., a mesophilic sulfur-oxidizing bacterium isolated from sediment of a brackish lake in northern Japan.</title>
        <authorList>
            <person name="Kojima H."/>
            <person name="Mochizuki J."/>
            <person name="Kanda M."/>
            <person name="Watanabe T."/>
            <person name="Fukui M."/>
        </authorList>
    </citation>
    <scope>NUCLEOTIDE SEQUENCE</scope>
    <source>
        <strain evidence="4">Am19</strain>
    </source>
</reference>
<keyword evidence="5" id="KW-1185">Reference proteome</keyword>
<dbReference type="InterPro" id="IPR006016">
    <property type="entry name" value="UspA"/>
</dbReference>
<dbReference type="Proteomes" id="UP001054820">
    <property type="component" value="Chromosome"/>
</dbReference>
<evidence type="ECO:0000313" key="4">
    <source>
        <dbReference type="EMBL" id="BCN93425.1"/>
    </source>
</evidence>
<dbReference type="EMBL" id="AP024202">
    <property type="protein sequence ID" value="BCN93425.1"/>
    <property type="molecule type" value="Genomic_DNA"/>
</dbReference>
<dbReference type="SUPFAM" id="SSF52402">
    <property type="entry name" value="Adenine nucleotide alpha hydrolases-like"/>
    <property type="match status" value="1"/>
</dbReference>
<keyword evidence="2" id="KW-0963">Cytoplasm</keyword>
<dbReference type="RefSeq" id="WP_237260545.1">
    <property type="nucleotide sequence ID" value="NZ_AP024202.1"/>
</dbReference>
<accession>A0ABN6CWN0</accession>
<dbReference type="PIRSF" id="PIRSF006276">
    <property type="entry name" value="UspA"/>
    <property type="match status" value="1"/>
</dbReference>
<dbReference type="Pfam" id="PF00582">
    <property type="entry name" value="Usp"/>
    <property type="match status" value="1"/>
</dbReference>
<evidence type="ECO:0000256" key="1">
    <source>
        <dbReference type="ARBA" id="ARBA00008791"/>
    </source>
</evidence>
<organism evidence="4 5">
    <name type="scientific">Thiomicrorhabdus immobilis</name>
    <dbReference type="NCBI Taxonomy" id="2791037"/>
    <lineage>
        <taxon>Bacteria</taxon>
        <taxon>Pseudomonadati</taxon>
        <taxon>Pseudomonadota</taxon>
        <taxon>Gammaproteobacteria</taxon>
        <taxon>Thiotrichales</taxon>
        <taxon>Piscirickettsiaceae</taxon>
        <taxon>Thiomicrorhabdus</taxon>
    </lineage>
</organism>
<name>A0ABN6CWN0_9GAMM</name>
<comment type="similarity">
    <text evidence="1 2">Belongs to the universal stress protein A family.</text>
</comment>
<protein>
    <recommendedName>
        <fullName evidence="2">Universal stress protein</fullName>
    </recommendedName>
</protein>
<dbReference type="Gene3D" id="3.40.50.620">
    <property type="entry name" value="HUPs"/>
    <property type="match status" value="1"/>
</dbReference>
<sequence length="153" mass="16813">MNTEVDNLEMYKKILVAVDFSENSHKAVLKAKNMANRCGADIELIHVVEIPTYPILEDIAVMGMPGIWDEEIGRTLIEVSNKKLQSLAQQFDISDYRTIEGLPSSDIVKYAEQRQSDLIVMGTHGASGLKALIGSTANSVINHAKCDVLAVKL</sequence>
<evidence type="ECO:0000313" key="5">
    <source>
        <dbReference type="Proteomes" id="UP001054820"/>
    </source>
</evidence>
<dbReference type="PANTHER" id="PTHR46268:SF6">
    <property type="entry name" value="UNIVERSAL STRESS PROTEIN UP12"/>
    <property type="match status" value="1"/>
</dbReference>